<sequence length="128" mass="15376">MFWLNNVAHRGKNSEGYPGHFGCRVRQRNKKLEIFWVYNEFKPKKNSDKYQVISHYLPREGNYRYSQSTFTRAQDWEKSVITAVEDAFSIIRRANSNLMRVRQLCRWNDTNLFKMTGDIDDFKMDNPL</sequence>
<dbReference type="Proteomes" id="UP000859822">
    <property type="component" value="Unassembled WGS sequence"/>
</dbReference>
<comment type="caution">
    <text evidence="2">The sequence shown here is derived from an EMBL/GenBank/DDBJ whole genome shotgun (WGS) entry which is preliminary data.</text>
</comment>
<dbReference type="Pfam" id="PF19456">
    <property type="entry name" value="MobI"/>
    <property type="match status" value="1"/>
</dbReference>
<organism evidence="2 5">
    <name type="scientific">Escherichia coli</name>
    <dbReference type="NCBI Taxonomy" id="562"/>
    <lineage>
        <taxon>Bacteria</taxon>
        <taxon>Pseudomonadati</taxon>
        <taxon>Pseudomonadota</taxon>
        <taxon>Gammaproteobacteria</taxon>
        <taxon>Enterobacterales</taxon>
        <taxon>Enterobacteriaceae</taxon>
        <taxon>Escherichia</taxon>
    </lineage>
</organism>
<name>A0A2J1C8A7_ECOLX</name>
<evidence type="ECO:0000313" key="2">
    <source>
        <dbReference type="EMBL" id="MGE16865.1"/>
    </source>
</evidence>
<accession>A0A2J1C8A7</accession>
<evidence type="ECO:0000313" key="3">
    <source>
        <dbReference type="EMBL" id="OWW57314.1"/>
    </source>
</evidence>
<evidence type="ECO:0000313" key="1">
    <source>
        <dbReference type="EMBL" id="HAN4356374.1"/>
    </source>
</evidence>
<reference evidence="3 4" key="1">
    <citation type="submission" date="2017-05" db="EMBL/GenBank/DDBJ databases">
        <title>Sequencing of Escherichia coli that cause persistent and transient Mastitis.</title>
        <authorList>
            <person name="Thacker T.C."/>
            <person name="Lippolis J.D."/>
            <person name="Brunelle B.W."/>
            <person name="Casey T.A."/>
            <person name="Reinhardt T.A."/>
            <person name="Sacco R.E."/>
            <person name="Holman D.B."/>
        </authorList>
    </citation>
    <scope>NUCLEOTIDE SEQUENCE [LARGE SCALE GENOMIC DNA]</scope>
    <source>
        <strain evidence="3 4">ECA-B</strain>
    </source>
</reference>
<gene>
    <name evidence="3" type="ORF">CCS08_00485</name>
    <name evidence="2" type="ORF">D9D43_25495</name>
    <name evidence="1" type="ORF">IFC14_004962</name>
</gene>
<protein>
    <submittedName>
        <fullName evidence="2">Uncharacterized protein</fullName>
    </submittedName>
</protein>
<dbReference type="AlphaFoldDB" id="A0A2J1C8A7"/>
<reference evidence="1" key="4">
    <citation type="submission" date="2020-09" db="EMBL/GenBank/DDBJ databases">
        <authorList>
            <consortium name="NCBI Pathogen Detection Project"/>
        </authorList>
    </citation>
    <scope>NUCLEOTIDE SEQUENCE</scope>
    <source>
        <strain evidence="1">489-16</strain>
    </source>
</reference>
<reference evidence="2 5" key="3">
    <citation type="submission" date="2018-10" db="EMBL/GenBank/DDBJ databases">
        <authorList>
            <consortium name="NARMS: The National Antimicrobial Resistance Monitoring System"/>
        </authorList>
    </citation>
    <scope>NUCLEOTIDE SEQUENCE [LARGE SCALE GENOMIC DNA]</scope>
    <source>
        <strain evidence="2 5">CVM N17EC0060</strain>
    </source>
</reference>
<evidence type="ECO:0000313" key="4">
    <source>
        <dbReference type="Proteomes" id="UP000197270"/>
    </source>
</evidence>
<dbReference type="RefSeq" id="WP_001342709.1">
    <property type="nucleotide sequence ID" value="NZ_AP023224.1"/>
</dbReference>
<dbReference type="InterPro" id="IPR045809">
    <property type="entry name" value="MobI"/>
</dbReference>
<dbReference type="Proteomes" id="UP000197270">
    <property type="component" value="Unassembled WGS sequence"/>
</dbReference>
<dbReference type="EMBL" id="DABUHV010000058">
    <property type="protein sequence ID" value="HAN4356374.1"/>
    <property type="molecule type" value="Genomic_DNA"/>
</dbReference>
<dbReference type="EMBL" id="RNLZ01000087">
    <property type="protein sequence ID" value="MGE16865.1"/>
    <property type="molecule type" value="Genomic_DNA"/>
</dbReference>
<dbReference type="EMBL" id="NHTF01000002">
    <property type="protein sequence ID" value="OWW57314.1"/>
    <property type="molecule type" value="Genomic_DNA"/>
</dbReference>
<evidence type="ECO:0000313" key="5">
    <source>
        <dbReference type="Proteomes" id="UP000272336"/>
    </source>
</evidence>
<reference evidence="1" key="2">
    <citation type="journal article" date="2018" name="Genome Biol.">
        <title>SKESA: strategic k-mer extension for scrupulous assemblies.</title>
        <authorList>
            <person name="Souvorov A."/>
            <person name="Agarwala R."/>
            <person name="Lipman D.J."/>
        </authorList>
    </citation>
    <scope>NUCLEOTIDE SEQUENCE</scope>
    <source>
        <strain evidence="1">489-16</strain>
    </source>
</reference>
<proteinExistence type="predicted"/>
<dbReference type="Proteomes" id="UP000272336">
    <property type="component" value="Unassembled WGS sequence"/>
</dbReference>